<organism evidence="1 2">
    <name type="scientific">Brotonthovivens ammoniilytica</name>
    <dbReference type="NCBI Taxonomy" id="2981725"/>
    <lineage>
        <taxon>Bacteria</taxon>
        <taxon>Bacillati</taxon>
        <taxon>Bacillota</taxon>
        <taxon>Clostridia</taxon>
        <taxon>Lachnospirales</taxon>
        <taxon>Lachnospiraceae</taxon>
        <taxon>Brotonthovivens</taxon>
    </lineage>
</organism>
<reference evidence="1 2" key="1">
    <citation type="journal article" date="2021" name="ISME Commun">
        <title>Automated analysis of genomic sequences facilitates high-throughput and comprehensive description of bacteria.</title>
        <authorList>
            <person name="Hitch T.C.A."/>
        </authorList>
    </citation>
    <scope>NUCLEOTIDE SEQUENCE [LARGE SCALE GENOMIC DNA]</scope>
    <source>
        <strain evidence="1 2">Sanger_109</strain>
    </source>
</reference>
<dbReference type="SUPFAM" id="SSF48239">
    <property type="entry name" value="Terpenoid cyclases/Protein prenyltransferases"/>
    <property type="match status" value="1"/>
</dbReference>
<accession>A0ABT2TK89</accession>
<evidence type="ECO:0000313" key="1">
    <source>
        <dbReference type="EMBL" id="MCU6762625.1"/>
    </source>
</evidence>
<dbReference type="RefSeq" id="WP_158425323.1">
    <property type="nucleotide sequence ID" value="NZ_JAOQJQ010000003.1"/>
</dbReference>
<name>A0ABT2TK89_9FIRM</name>
<dbReference type="InterPro" id="IPR008930">
    <property type="entry name" value="Terpenoid_cyclase/PrenylTrfase"/>
</dbReference>
<proteinExistence type="predicted"/>
<comment type="caution">
    <text evidence="1">The sequence shown here is derived from an EMBL/GenBank/DDBJ whole genome shotgun (WGS) entry which is preliminary data.</text>
</comment>
<keyword evidence="2" id="KW-1185">Reference proteome</keyword>
<evidence type="ECO:0000313" key="2">
    <source>
        <dbReference type="Proteomes" id="UP001652442"/>
    </source>
</evidence>
<dbReference type="Proteomes" id="UP001652442">
    <property type="component" value="Unassembled WGS sequence"/>
</dbReference>
<gene>
    <name evidence="1" type="ORF">OCV88_09785</name>
</gene>
<dbReference type="Gene3D" id="1.50.10.20">
    <property type="match status" value="1"/>
</dbReference>
<dbReference type="PROSITE" id="PS51257">
    <property type="entry name" value="PROKAR_LIPOPROTEIN"/>
    <property type="match status" value="1"/>
</dbReference>
<sequence>MGYAQKKFKTAAGVKTGAAAAAAVILTGALLLGGCAGKESGDTLESTARHTAAYVLEQTPAPGVASVGGEWAVIGLKAGGHEVKEQYYDSYYDTVRAAVKAKKGELSDTHYTEYARVSLALCAIGKDPGQVEGYNLVEPLDNYEMIDEQGMNAAAFALVASNVSGIPLKQEDAYIQLIIDALEEDQMFENKDAADYVAIALEGLSFYQSDSQVKAVLEEGVQALSEYQEKDGSYGNCETTAECIMALSQLGIDVQTDERFIKDGNTMYDGLMVYQMKDGGFCHVTERKKADAMAAEKALLAMDSMILLKDHQTLYKGVL</sequence>
<dbReference type="EMBL" id="JAOQJQ010000003">
    <property type="protein sequence ID" value="MCU6762625.1"/>
    <property type="molecule type" value="Genomic_DNA"/>
</dbReference>
<protein>
    <submittedName>
        <fullName evidence="1">Uncharacterized protein</fullName>
    </submittedName>
</protein>